<evidence type="ECO:0000313" key="3">
    <source>
        <dbReference type="EMBL" id="KAB8040473.1"/>
    </source>
</evidence>
<accession>A0A6N6VVH3</accession>
<reference evidence="3 4" key="1">
    <citation type="submission" date="2019-10" db="EMBL/GenBank/DDBJ databases">
        <title>New species of Slilvanegrellaceae.</title>
        <authorList>
            <person name="Pitt A."/>
            <person name="Hahn M.W."/>
        </authorList>
    </citation>
    <scope>NUCLEOTIDE SEQUENCE [LARGE SCALE GENOMIC DNA]</scope>
    <source>
        <strain evidence="3 4">SP-Ram-0.45-NSY-1</strain>
    </source>
</reference>
<proteinExistence type="predicted"/>
<evidence type="ECO:0000256" key="1">
    <source>
        <dbReference type="SAM" id="MobiDB-lite"/>
    </source>
</evidence>
<dbReference type="AlphaFoldDB" id="A0A6N6VVH3"/>
<name>A0A6N6VVH3_9BACT</name>
<sequence length="498" mass="53843">MLNFKNNFFASPILNKMNKTFPLFAILSSALYLNANAQDKTLNKEILLAQNEEQKNHQEKIDPTQDVAGGLGEKGYSAPKYAVLPTGKTLPKGIFKIDTALVYSFGNQGFDSNGSQVDNGLTYKRWITGAQIQYGLSNSVSLGIGIPFVTSYQLGMNGNTVAANSELYQKYYNHVLNDLSSKLSQVSGGALCGNNTTQASCANYINSGGSIPNTFSLPITLPTGETINITSASSIKDQIRNILLTASQPTNGATGLGDIQVGVLWSIISEESPLRHVPLYFSLGGGLRIPTGKFNIVTAMRATGGDGTLITGGGTYDAILRWNLDYVAVPGLILSWQHVAEYSITKADLTRTSMLDNTSSNTENPNASGGDGQGNTLTFSRKGLHHIGFLQAAWGLGNISESLKWSGLYTQAKYNIAAKAYLNGQPIYTVGDQFYLGESSMHPDHGYEQYYSASIGTKVSGLPYRIPAEFTAEFEYPFAGYNRMVSPMNAKGTFTFYF</sequence>
<organism evidence="3 4">
    <name type="scientific">Silvanigrella paludirubra</name>
    <dbReference type="NCBI Taxonomy" id="2499159"/>
    <lineage>
        <taxon>Bacteria</taxon>
        <taxon>Pseudomonadati</taxon>
        <taxon>Bdellovibrionota</taxon>
        <taxon>Oligoflexia</taxon>
        <taxon>Silvanigrellales</taxon>
        <taxon>Silvanigrellaceae</taxon>
        <taxon>Silvanigrella</taxon>
    </lineage>
</organism>
<dbReference type="Proteomes" id="UP000437748">
    <property type="component" value="Unassembled WGS sequence"/>
</dbReference>
<feature type="signal peptide" evidence="2">
    <location>
        <begin position="1"/>
        <end position="37"/>
    </location>
</feature>
<feature type="region of interest" description="Disordered" evidence="1">
    <location>
        <begin position="355"/>
        <end position="375"/>
    </location>
</feature>
<keyword evidence="4" id="KW-1185">Reference proteome</keyword>
<keyword evidence="2" id="KW-0732">Signal</keyword>
<dbReference type="RefSeq" id="WP_153417988.1">
    <property type="nucleotide sequence ID" value="NZ_WFLM01000001.1"/>
</dbReference>
<protein>
    <submittedName>
        <fullName evidence="3">Uncharacterized protein</fullName>
    </submittedName>
</protein>
<evidence type="ECO:0000313" key="4">
    <source>
        <dbReference type="Proteomes" id="UP000437748"/>
    </source>
</evidence>
<evidence type="ECO:0000256" key="2">
    <source>
        <dbReference type="SAM" id="SignalP"/>
    </source>
</evidence>
<comment type="caution">
    <text evidence="3">The sequence shown here is derived from an EMBL/GenBank/DDBJ whole genome shotgun (WGS) entry which is preliminary data.</text>
</comment>
<gene>
    <name evidence="3" type="ORF">GCL60_00735</name>
</gene>
<feature type="compositionally biased region" description="Polar residues" evidence="1">
    <location>
        <begin position="355"/>
        <end position="367"/>
    </location>
</feature>
<dbReference type="EMBL" id="WFLM01000001">
    <property type="protein sequence ID" value="KAB8040473.1"/>
    <property type="molecule type" value="Genomic_DNA"/>
</dbReference>
<feature type="chain" id="PRO_5026898744" evidence="2">
    <location>
        <begin position="38"/>
        <end position="498"/>
    </location>
</feature>
<dbReference type="OrthoDB" id="5288869at2"/>